<dbReference type="InterPro" id="IPR011055">
    <property type="entry name" value="Dup_hybrid_motif"/>
</dbReference>
<evidence type="ECO:0000256" key="1">
    <source>
        <dbReference type="ARBA" id="ARBA00022729"/>
    </source>
</evidence>
<comment type="caution">
    <text evidence="3">The sequence shown here is derived from an EMBL/GenBank/DDBJ whole genome shotgun (WGS) entry which is preliminary data.</text>
</comment>
<dbReference type="GO" id="GO:0004222">
    <property type="term" value="F:metalloendopeptidase activity"/>
    <property type="evidence" value="ECO:0007669"/>
    <property type="project" value="TreeGrafter"/>
</dbReference>
<dbReference type="SUPFAM" id="SSF51261">
    <property type="entry name" value="Duplicated hybrid motif"/>
    <property type="match status" value="1"/>
</dbReference>
<dbReference type="Gene3D" id="2.70.70.10">
    <property type="entry name" value="Glucose Permease (Domain IIA)"/>
    <property type="match status" value="1"/>
</dbReference>
<gene>
    <name evidence="3" type="ORF">N802_19205</name>
</gene>
<evidence type="ECO:0000313" key="4">
    <source>
        <dbReference type="Proteomes" id="UP000030002"/>
    </source>
</evidence>
<dbReference type="EMBL" id="AVPJ01000009">
    <property type="protein sequence ID" value="KGN31888.1"/>
    <property type="molecule type" value="Genomic_DNA"/>
</dbReference>
<reference evidence="3 4" key="1">
    <citation type="submission" date="2013-08" db="EMBL/GenBank/DDBJ databases">
        <title>The genome sequence of Knoellia sinensis.</title>
        <authorList>
            <person name="Zhu W."/>
            <person name="Wang G."/>
        </authorList>
    </citation>
    <scope>NUCLEOTIDE SEQUENCE [LARGE SCALE GENOMIC DNA]</scope>
    <source>
        <strain evidence="3 4">KCTC 19936</strain>
    </source>
</reference>
<dbReference type="Pfam" id="PF01551">
    <property type="entry name" value="Peptidase_M23"/>
    <property type="match status" value="1"/>
</dbReference>
<dbReference type="InterPro" id="IPR050570">
    <property type="entry name" value="Cell_wall_metabolism_enzyme"/>
</dbReference>
<dbReference type="RefSeq" id="WP_084072182.1">
    <property type="nucleotide sequence ID" value="NZ_AVPJ01000009.1"/>
</dbReference>
<dbReference type="PANTHER" id="PTHR21666">
    <property type="entry name" value="PEPTIDASE-RELATED"/>
    <property type="match status" value="1"/>
</dbReference>
<sequence length="191" mass="19475">MSITISLQRTLLVLGVAGSIVPGLTGGPARAPAADSSTTGAAASAAPLVDVAALRRTWSWPLAPRPEVLAPFVAPRSTYGAGHRGLDVAARQGQEVRSVEGGVVTHVGVIAGRGTVSVTHESGLRSTYEPVRGLVSRGDVVTDGQRIGQVLGRSHCGGSCLHLGAIDGSRYVDPRPLLGGGPVILLPLLDE</sequence>
<accession>A0A0A0J3X1</accession>
<name>A0A0A0J3X1_9MICO</name>
<proteinExistence type="predicted"/>
<dbReference type="AlphaFoldDB" id="A0A0A0J3X1"/>
<dbReference type="eggNOG" id="COG0739">
    <property type="taxonomic scope" value="Bacteria"/>
</dbReference>
<organism evidence="3 4">
    <name type="scientific">Knoellia sinensis KCTC 19936</name>
    <dbReference type="NCBI Taxonomy" id="1385520"/>
    <lineage>
        <taxon>Bacteria</taxon>
        <taxon>Bacillati</taxon>
        <taxon>Actinomycetota</taxon>
        <taxon>Actinomycetes</taxon>
        <taxon>Micrococcales</taxon>
        <taxon>Intrasporangiaceae</taxon>
        <taxon>Knoellia</taxon>
    </lineage>
</organism>
<evidence type="ECO:0000313" key="3">
    <source>
        <dbReference type="EMBL" id="KGN31888.1"/>
    </source>
</evidence>
<keyword evidence="4" id="KW-1185">Reference proteome</keyword>
<dbReference type="PANTHER" id="PTHR21666:SF289">
    <property type="entry name" value="L-ALA--D-GLU ENDOPEPTIDASE"/>
    <property type="match status" value="1"/>
</dbReference>
<evidence type="ECO:0000259" key="2">
    <source>
        <dbReference type="Pfam" id="PF01551"/>
    </source>
</evidence>
<protein>
    <submittedName>
        <fullName evidence="3">Peptidase M23</fullName>
    </submittedName>
</protein>
<feature type="domain" description="M23ase beta-sheet core" evidence="2">
    <location>
        <begin position="82"/>
        <end position="174"/>
    </location>
</feature>
<dbReference type="CDD" id="cd12797">
    <property type="entry name" value="M23_peptidase"/>
    <property type="match status" value="1"/>
</dbReference>
<dbReference type="OrthoDB" id="5245088at2"/>
<dbReference type="Proteomes" id="UP000030002">
    <property type="component" value="Unassembled WGS sequence"/>
</dbReference>
<dbReference type="InterPro" id="IPR016047">
    <property type="entry name" value="M23ase_b-sheet_dom"/>
</dbReference>
<dbReference type="STRING" id="1385520.N802_19205"/>
<keyword evidence="1" id="KW-0732">Signal</keyword>